<evidence type="ECO:0000256" key="2">
    <source>
        <dbReference type="ARBA" id="ARBA00023125"/>
    </source>
</evidence>
<keyword evidence="3" id="KW-0539">Nucleus</keyword>
<proteinExistence type="predicted"/>
<dbReference type="KEGG" id="hazt:108682262"/>
<dbReference type="GeneID" id="108682262"/>
<dbReference type="InterPro" id="IPR007889">
    <property type="entry name" value="HTH_Psq"/>
</dbReference>
<dbReference type="Pfam" id="PF03184">
    <property type="entry name" value="DDE_1"/>
    <property type="match status" value="1"/>
</dbReference>
<dbReference type="InterPro" id="IPR004875">
    <property type="entry name" value="DDE_SF_endonuclease_dom"/>
</dbReference>
<comment type="subcellular location">
    <subcellularLocation>
        <location evidence="1">Nucleus</location>
    </subcellularLocation>
</comment>
<dbReference type="PANTHER" id="PTHR19303">
    <property type="entry name" value="TRANSPOSON"/>
    <property type="match status" value="1"/>
</dbReference>
<evidence type="ECO:0000313" key="7">
    <source>
        <dbReference type="RefSeq" id="XP_018026888.1"/>
    </source>
</evidence>
<name>A0A8B7PL35_HYAAZ</name>
<dbReference type="Proteomes" id="UP000694843">
    <property type="component" value="Unplaced"/>
</dbReference>
<dbReference type="InterPro" id="IPR050863">
    <property type="entry name" value="CenT-Element_Derived"/>
</dbReference>
<dbReference type="InterPro" id="IPR009057">
    <property type="entry name" value="Homeodomain-like_sf"/>
</dbReference>
<keyword evidence="6" id="KW-1185">Reference proteome</keyword>
<gene>
    <name evidence="7 8" type="primary">LOC108682262</name>
</gene>
<evidence type="ECO:0000313" key="6">
    <source>
        <dbReference type="Proteomes" id="UP000694843"/>
    </source>
</evidence>
<feature type="domain" description="HTH CENPB-type" evidence="5">
    <location>
        <begin position="305"/>
        <end position="382"/>
    </location>
</feature>
<feature type="compositionally biased region" description="Polar residues" evidence="4">
    <location>
        <begin position="721"/>
        <end position="741"/>
    </location>
</feature>
<dbReference type="InterPro" id="IPR006600">
    <property type="entry name" value="HTH_CenpB_DNA-bd_dom"/>
</dbReference>
<dbReference type="Pfam" id="PF05225">
    <property type="entry name" value="HTH_psq"/>
    <property type="match status" value="1"/>
</dbReference>
<protein>
    <submittedName>
        <fullName evidence="7 8">Uncharacterized protein LOC108682262 isoform X1</fullName>
    </submittedName>
</protein>
<feature type="region of interest" description="Disordered" evidence="4">
    <location>
        <begin position="721"/>
        <end position="749"/>
    </location>
</feature>
<dbReference type="SUPFAM" id="SSF46689">
    <property type="entry name" value="Homeodomain-like"/>
    <property type="match status" value="1"/>
</dbReference>
<keyword evidence="2" id="KW-0238">DNA-binding</keyword>
<dbReference type="GO" id="GO:0003677">
    <property type="term" value="F:DNA binding"/>
    <property type="evidence" value="ECO:0007669"/>
    <property type="project" value="UniProtKB-KW"/>
</dbReference>
<evidence type="ECO:0000259" key="5">
    <source>
        <dbReference type="PROSITE" id="PS51253"/>
    </source>
</evidence>
<dbReference type="OrthoDB" id="6372874at2759"/>
<feature type="region of interest" description="Disordered" evidence="4">
    <location>
        <begin position="265"/>
        <end position="289"/>
    </location>
</feature>
<organism evidence="6 7">
    <name type="scientific">Hyalella azteca</name>
    <name type="common">Amphipod</name>
    <dbReference type="NCBI Taxonomy" id="294128"/>
    <lineage>
        <taxon>Eukaryota</taxon>
        <taxon>Metazoa</taxon>
        <taxon>Ecdysozoa</taxon>
        <taxon>Arthropoda</taxon>
        <taxon>Crustacea</taxon>
        <taxon>Multicrustacea</taxon>
        <taxon>Malacostraca</taxon>
        <taxon>Eumalacostraca</taxon>
        <taxon>Peracarida</taxon>
        <taxon>Amphipoda</taxon>
        <taxon>Senticaudata</taxon>
        <taxon>Talitrida</taxon>
        <taxon>Talitroidea</taxon>
        <taxon>Hyalellidae</taxon>
        <taxon>Hyalella</taxon>
    </lineage>
</organism>
<dbReference type="Gene3D" id="1.10.10.60">
    <property type="entry name" value="Homeodomain-like"/>
    <property type="match status" value="1"/>
</dbReference>
<dbReference type="AlphaFoldDB" id="A0A8B7PL35"/>
<dbReference type="PROSITE" id="PS51253">
    <property type="entry name" value="HTH_CENPB"/>
    <property type="match status" value="1"/>
</dbReference>
<accession>A0A8B7PL35</accession>
<reference evidence="7 8" key="1">
    <citation type="submission" date="2025-04" db="UniProtKB">
        <authorList>
            <consortium name="RefSeq"/>
        </authorList>
    </citation>
    <scope>IDENTIFICATION</scope>
    <source>
        <tissue evidence="7 8">Whole organism</tissue>
    </source>
</reference>
<dbReference type="RefSeq" id="XP_047738606.1">
    <property type="nucleotide sequence ID" value="XM_047882650.1"/>
</dbReference>
<dbReference type="RefSeq" id="XP_018026888.1">
    <property type="nucleotide sequence ID" value="XM_018171399.2"/>
</dbReference>
<dbReference type="GO" id="GO:0005634">
    <property type="term" value="C:nucleus"/>
    <property type="evidence" value="ECO:0007669"/>
    <property type="project" value="UniProtKB-SubCell"/>
</dbReference>
<evidence type="ECO:0000313" key="8">
    <source>
        <dbReference type="RefSeq" id="XP_047738606.1"/>
    </source>
</evidence>
<evidence type="ECO:0000256" key="1">
    <source>
        <dbReference type="ARBA" id="ARBA00004123"/>
    </source>
</evidence>
<evidence type="ECO:0000256" key="3">
    <source>
        <dbReference type="ARBA" id="ARBA00023242"/>
    </source>
</evidence>
<sequence>MNTMEVCTPDTRAESSPSPDLVNIMNMPVVAVSPSSINASDDGNELQSDGLSTTMDDTQTTFGNSSFGLSSNQDIVKHADEKELYKNCSVEISSSDPFPDKIKIRKVGNGTAVISSSVVLDDSKVTPQIHTQNSSERNVSTESISEQNSLLMEANNEGINDHDANGSEASDDIKGRFNLRKRKLMSGSYDGLGSYEVSDDDLLPLVQVQRRKRRIGAGYTYDMQRITTALKAIRTTGCSIKQASIEYGIPRTSLFRYHQQQMEENQLQLQSSKEASPEPLSKDTSYTSIPLGGSAVNGGELQKLSAPRVSFKMSSTEECQLAAYVSLLSRSGKCLSYSDIKVIAEHIVRSCGKGKPKSRSQISPTSGWIQKFRLRHPELNYKTLEHSSMKLGEPSRGDLLRWQNDLESFLKVDWKLDPPSMFSEECASRIYTCDEILIAFSKLDNKGEKVPLKSLLNSSSNEEKQLVTVIAAASASGDYLKPFFLSPSTAPDFSKFPTLDTSTYHAVPCSSGLVTPEIFMQWMINFEAHLTSKNIPRPVVLLMDDHAAHFHIGVFLYCLDKQIIPVCLPPRLNKLLQPLLGNFFPKLMMAYQACCKRYSAKTGEVISHACFPYVMMKAWTLVTKPKFVIDGFRSCNLIPMTVTQLAPPASPSQEAKIPTENDAVDLVKVKSESAELLSEDCESSSVPDETPLNAEAKSAKNTLARPFKKCKLSKPIGSSQSNGSAVIPSSTSHTIGTSSATREVPAVKPTAACSTPSQVLLGDNLVSDERRTGRREGIEICFSVLESFVPADILPVWRQRSASHTGTCEIGYCMWKAVQLLSKGGVDMLGKTQPQVLQHTGSTPQQ</sequence>
<dbReference type="PANTHER" id="PTHR19303:SF57">
    <property type="entry name" value="HTH CENPB-TYPE DOMAIN-CONTAINING PROTEIN"/>
    <property type="match status" value="1"/>
</dbReference>
<evidence type="ECO:0000256" key="4">
    <source>
        <dbReference type="SAM" id="MobiDB-lite"/>
    </source>
</evidence>